<dbReference type="RefSeq" id="WP_265384217.1">
    <property type="nucleotide sequence ID" value="NZ_CP110615.1"/>
</dbReference>
<dbReference type="Gene3D" id="3.40.630.30">
    <property type="match status" value="1"/>
</dbReference>
<name>A0ABY6P4L9_9NOCA</name>
<keyword evidence="3" id="KW-1185">Reference proteome</keyword>
<feature type="domain" description="N-acetyltransferase" evidence="1">
    <location>
        <begin position="15"/>
        <end position="164"/>
    </location>
</feature>
<proteinExistence type="predicted"/>
<reference evidence="2" key="1">
    <citation type="submission" date="2022-10" db="EMBL/GenBank/DDBJ databases">
        <title>Rhodococcus sp.75.</title>
        <authorList>
            <person name="Sun M."/>
        </authorList>
    </citation>
    <scope>NUCLEOTIDE SEQUENCE</scope>
    <source>
        <strain evidence="2">75</strain>
    </source>
</reference>
<sequence>MDVQLVAVDELVLAALVGAATRGAAPDEVTPPLGDGWTPERSVWLRAYHRDRRAGLDGPCGEATWAVLVDGAPVGGARLRWTDEAGVADTGLWLTRSVRGAGVGRAALAVVLELAAQAGVRRVVAETTAGNRGALAVLGHLGFTLGTQVDGRVRAGVATGGPRPRH</sequence>
<dbReference type="InterPro" id="IPR000182">
    <property type="entry name" value="GNAT_dom"/>
</dbReference>
<accession>A0ABY6P4L9</accession>
<dbReference type="Pfam" id="PF00583">
    <property type="entry name" value="Acetyltransf_1"/>
    <property type="match status" value="1"/>
</dbReference>
<dbReference type="InterPro" id="IPR016181">
    <property type="entry name" value="Acyl_CoA_acyltransferase"/>
</dbReference>
<evidence type="ECO:0000313" key="2">
    <source>
        <dbReference type="EMBL" id="UZJ26113.1"/>
    </source>
</evidence>
<dbReference type="PROSITE" id="PS51186">
    <property type="entry name" value="GNAT"/>
    <property type="match status" value="1"/>
</dbReference>
<dbReference type="Proteomes" id="UP001164965">
    <property type="component" value="Chromosome"/>
</dbReference>
<gene>
    <name evidence="2" type="ORF">RHODO2019_06775</name>
</gene>
<dbReference type="SUPFAM" id="SSF55729">
    <property type="entry name" value="Acyl-CoA N-acyltransferases (Nat)"/>
    <property type="match status" value="1"/>
</dbReference>
<protein>
    <submittedName>
        <fullName evidence="2">GNAT family N-acetyltransferase</fullName>
    </submittedName>
</protein>
<evidence type="ECO:0000313" key="3">
    <source>
        <dbReference type="Proteomes" id="UP001164965"/>
    </source>
</evidence>
<dbReference type="EMBL" id="CP110615">
    <property type="protein sequence ID" value="UZJ26113.1"/>
    <property type="molecule type" value="Genomic_DNA"/>
</dbReference>
<evidence type="ECO:0000259" key="1">
    <source>
        <dbReference type="PROSITE" id="PS51186"/>
    </source>
</evidence>
<organism evidence="2 3">
    <name type="scientific">Rhodococcus antarcticus</name>
    <dbReference type="NCBI Taxonomy" id="2987751"/>
    <lineage>
        <taxon>Bacteria</taxon>
        <taxon>Bacillati</taxon>
        <taxon>Actinomycetota</taxon>
        <taxon>Actinomycetes</taxon>
        <taxon>Mycobacteriales</taxon>
        <taxon>Nocardiaceae</taxon>
        <taxon>Rhodococcus</taxon>
    </lineage>
</organism>